<dbReference type="NCBIfam" id="NF033631">
    <property type="entry name" value="SLATT_5"/>
    <property type="match status" value="1"/>
</dbReference>
<feature type="domain" description="SMODS and SLOG-associating 2TM effector" evidence="2">
    <location>
        <begin position="14"/>
        <end position="192"/>
    </location>
</feature>
<gene>
    <name evidence="3" type="ORF">AB917_14125</name>
</gene>
<sequence length="199" mass="23338">MVYVRLLEEIERYRNERVYKTRKARINAEDRYLQYNDYSHIVLNISSISMIALSVLTLAVPNKNFDVLNLIISIYLLGVTLIVTGFNFKGKADEHKISYIEITKVEAKLDRLYSTLRDEKLPLRSNAYAMYIEIKNEYIDILEKTLNHKNIDYEKAMNNSNVKVVLREWSRKIIFLSLCIFPVLIVFLKIVFFDSGAGR</sequence>
<protein>
    <submittedName>
        <fullName evidence="3">SLATT domain-containing protein</fullName>
    </submittedName>
</protein>
<evidence type="ECO:0000259" key="2">
    <source>
        <dbReference type="Pfam" id="PF18160"/>
    </source>
</evidence>
<dbReference type="InterPro" id="IPR041115">
    <property type="entry name" value="SLATT_5"/>
</dbReference>
<feature type="transmembrane region" description="Helical" evidence="1">
    <location>
        <begin position="173"/>
        <end position="193"/>
    </location>
</feature>
<organism evidence="3 4">
    <name type="scientific">Listeria monocytogenes</name>
    <dbReference type="NCBI Taxonomy" id="1639"/>
    <lineage>
        <taxon>Bacteria</taxon>
        <taxon>Bacillati</taxon>
        <taxon>Bacillota</taxon>
        <taxon>Bacilli</taxon>
        <taxon>Bacillales</taxon>
        <taxon>Listeriaceae</taxon>
        <taxon>Listeria</taxon>
    </lineage>
</organism>
<evidence type="ECO:0000313" key="3">
    <source>
        <dbReference type="EMBL" id="EAG6991729.1"/>
    </source>
</evidence>
<keyword evidence="1" id="KW-0472">Membrane</keyword>
<feature type="transmembrane region" description="Helical" evidence="1">
    <location>
        <begin position="41"/>
        <end position="61"/>
    </location>
</feature>
<keyword evidence="1" id="KW-1133">Transmembrane helix</keyword>
<reference evidence="3 4" key="1">
    <citation type="submission" date="2019-04" db="EMBL/GenBank/DDBJ databases">
        <authorList>
            <consortium name="GenomeTrakr network: Whole genome sequencing for foodborne pathogen traceback"/>
        </authorList>
    </citation>
    <scope>NUCLEOTIDE SEQUENCE [LARGE SCALE GENOMIC DNA]</scope>
    <source>
        <strain evidence="3 4">CFSAN004300</strain>
    </source>
</reference>
<accession>A0A9P1ZTS4</accession>
<dbReference type="RefSeq" id="WP_046670236.1">
    <property type="nucleotide sequence ID" value="NZ_CP124266.1"/>
</dbReference>
<feature type="transmembrane region" description="Helical" evidence="1">
    <location>
        <begin position="67"/>
        <end position="88"/>
    </location>
</feature>
<keyword evidence="1" id="KW-0812">Transmembrane</keyword>
<dbReference type="Pfam" id="PF18160">
    <property type="entry name" value="SLATT_5"/>
    <property type="match status" value="1"/>
</dbReference>
<dbReference type="AlphaFoldDB" id="A0A9P1ZTS4"/>
<evidence type="ECO:0000313" key="4">
    <source>
        <dbReference type="Proteomes" id="UP000548278"/>
    </source>
</evidence>
<name>A0A9P1ZTS4_LISMN</name>
<evidence type="ECO:0000256" key="1">
    <source>
        <dbReference type="SAM" id="Phobius"/>
    </source>
</evidence>
<dbReference type="EMBL" id="AABDGJ010000014">
    <property type="protein sequence ID" value="EAG6991729.1"/>
    <property type="molecule type" value="Genomic_DNA"/>
</dbReference>
<comment type="caution">
    <text evidence="3">The sequence shown here is derived from an EMBL/GenBank/DDBJ whole genome shotgun (WGS) entry which is preliminary data.</text>
</comment>
<proteinExistence type="predicted"/>
<dbReference type="Proteomes" id="UP000548278">
    <property type="component" value="Unassembled WGS sequence"/>
</dbReference>